<keyword evidence="1" id="KW-0812">Transmembrane</keyword>
<dbReference type="AlphaFoldDB" id="M1V466"/>
<evidence type="ECO:0000313" key="2">
    <source>
        <dbReference type="EMBL" id="BAM95161.1"/>
    </source>
</evidence>
<feature type="transmembrane region" description="Helical" evidence="1">
    <location>
        <begin position="105"/>
        <end position="126"/>
    </location>
</feature>
<name>M1V466_STRSU</name>
<feature type="transmembrane region" description="Helical" evidence="1">
    <location>
        <begin position="297"/>
        <end position="320"/>
    </location>
</feature>
<feature type="transmembrane region" description="Helical" evidence="1">
    <location>
        <begin position="64"/>
        <end position="82"/>
    </location>
</feature>
<feature type="transmembrane region" description="Helical" evidence="1">
    <location>
        <begin position="34"/>
        <end position="52"/>
    </location>
</feature>
<protein>
    <submittedName>
        <fullName evidence="2">Putative oligosaccharide repeat unit polymerase</fullName>
    </submittedName>
</protein>
<feature type="transmembrane region" description="Helical" evidence="1">
    <location>
        <begin position="327"/>
        <end position="351"/>
    </location>
</feature>
<feature type="transmembrane region" description="Helical" evidence="1">
    <location>
        <begin position="147"/>
        <end position="166"/>
    </location>
</feature>
<keyword evidence="1" id="KW-1133">Transmembrane helix</keyword>
<sequence length="370" mass="43644">MIRIEKVINFFFYISVILYMFSLSNIRFFFHTEYVNIIPTVLGLLAYMMYYYKVRELPTNSIPSLLLLTLYIIFIVFFWKKIDIDWSLLSVLIYVPLIEPGNKSFIRGLLLIKLFVLVIVIVLSLFGLINDTSYFKLSGVSHSLGFFHPNTLGAVSLSIFFDYFILFKDLRKQYFTFFLLAVLYTLYRLTFSRTSILIVGIGLIIYLFRRRLSQYVINKFVFLICATGIYLFGTLYSMFYSSSNIFYRQLDVFLTNRVKLGNMYIQRYGFTLFPKITPNIIPQGWWSVDQLFNDNTFLKFTLTQGVIIATLFLLYILYILRNNEYRLYNALLILLTFLFLIIEAQGFYVFLLTPLLLKFMAIGDDSVRQI</sequence>
<keyword evidence="1" id="KW-0472">Membrane</keyword>
<feature type="transmembrane region" description="Helical" evidence="1">
    <location>
        <begin position="186"/>
        <end position="208"/>
    </location>
</feature>
<reference evidence="2" key="1">
    <citation type="journal article" date="2013" name="Appl. Environ. Microbiol.">
        <title>Genetic analysis of capsular polysaccharide synthesis gene clusters from all serotypes of Streptococcus suis: potential mechanisms for generation of capsular variation.</title>
        <authorList>
            <person name="Okura M."/>
            <person name="Takamatsu D."/>
            <person name="Maruyama F."/>
            <person name="Nozawa T."/>
            <person name="Nakagawa I."/>
            <person name="Osaki M."/>
            <person name="Sekizaki T."/>
            <person name="Gottschalk M."/>
            <person name="Kumagai Y."/>
            <person name="Hamada S."/>
        </authorList>
    </citation>
    <scope>NUCLEOTIDE SEQUENCE</scope>
    <source>
        <strain evidence="2">92-2742</strain>
    </source>
</reference>
<proteinExistence type="predicted"/>
<feature type="transmembrane region" description="Helical" evidence="1">
    <location>
        <begin position="7"/>
        <end position="28"/>
    </location>
</feature>
<feature type="transmembrane region" description="Helical" evidence="1">
    <location>
        <begin position="220"/>
        <end position="239"/>
    </location>
</feature>
<evidence type="ECO:0000256" key="1">
    <source>
        <dbReference type="SAM" id="Phobius"/>
    </source>
</evidence>
<organism evidence="2">
    <name type="scientific">Streptococcus suis</name>
    <dbReference type="NCBI Taxonomy" id="1307"/>
    <lineage>
        <taxon>Bacteria</taxon>
        <taxon>Bacillati</taxon>
        <taxon>Bacillota</taxon>
        <taxon>Bacilli</taxon>
        <taxon>Lactobacillales</taxon>
        <taxon>Streptococcaceae</taxon>
        <taxon>Streptococcus</taxon>
    </lineage>
</organism>
<dbReference type="EMBL" id="AB737838">
    <property type="protein sequence ID" value="BAM95161.1"/>
    <property type="molecule type" value="Genomic_DNA"/>
</dbReference>
<gene>
    <name evidence="2" type="primary">cps34M</name>
</gene>
<accession>M1V466</accession>